<feature type="compositionally biased region" description="Polar residues" evidence="1">
    <location>
        <begin position="1"/>
        <end position="11"/>
    </location>
</feature>
<dbReference type="OrthoDB" id="1106123at2759"/>
<protein>
    <submittedName>
        <fullName evidence="2">Uncharacterized protein</fullName>
    </submittedName>
</protein>
<sequence length="305" mass="34669">MASASTTTNYPQRLYKKGKTPNQQKSMSYYSYLSNFQMYGNKIVEVEVPLLSWAGSRKRFVSDDFIRQEKIEHEDKVRVRHFFSHVDENLVPKWDGELEDENVNHLIRDILDDCVNRKAWDLVETSVTKRTKRKESIPMNVSEDSANKDKKAKPMEDCRYNADGNDTPSTAMLTMLKTLTEKVDNMNTNMATKLMAGLDAAIGTKVDVIIGPLIEKVAFKLFLLSIVGGVWSENRSLKIETKLSSGEPKTSSTTVSGKSRGDFVAVSHFEGKKRETRGLGRHSEWWLTAAELRSLKAAWFVIRFS</sequence>
<reference evidence="2 3" key="1">
    <citation type="submission" date="2020-02" db="EMBL/GenBank/DDBJ databases">
        <authorList>
            <person name="Ma Q."/>
            <person name="Huang Y."/>
            <person name="Song X."/>
            <person name="Pei D."/>
        </authorList>
    </citation>
    <scope>NUCLEOTIDE SEQUENCE [LARGE SCALE GENOMIC DNA]</scope>
    <source>
        <strain evidence="2">Sxm20200214</strain>
        <tissue evidence="2">Leaf</tissue>
    </source>
</reference>
<dbReference type="Proteomes" id="UP000886595">
    <property type="component" value="Unassembled WGS sequence"/>
</dbReference>
<evidence type="ECO:0000256" key="1">
    <source>
        <dbReference type="SAM" id="MobiDB-lite"/>
    </source>
</evidence>
<feature type="region of interest" description="Disordered" evidence="1">
    <location>
        <begin position="1"/>
        <end position="22"/>
    </location>
</feature>
<evidence type="ECO:0000313" key="3">
    <source>
        <dbReference type="Proteomes" id="UP000886595"/>
    </source>
</evidence>
<comment type="caution">
    <text evidence="2">The sequence shown here is derived from an EMBL/GenBank/DDBJ whole genome shotgun (WGS) entry which is preliminary data.</text>
</comment>
<evidence type="ECO:0000313" key="2">
    <source>
        <dbReference type="EMBL" id="KAG2275491.1"/>
    </source>
</evidence>
<proteinExistence type="predicted"/>
<name>A0A8X7UFB5_BRACI</name>
<dbReference type="EMBL" id="JAAMPC010000012">
    <property type="protein sequence ID" value="KAG2275491.1"/>
    <property type="molecule type" value="Genomic_DNA"/>
</dbReference>
<organism evidence="2 3">
    <name type="scientific">Brassica carinata</name>
    <name type="common">Ethiopian mustard</name>
    <name type="synonym">Abyssinian cabbage</name>
    <dbReference type="NCBI Taxonomy" id="52824"/>
    <lineage>
        <taxon>Eukaryota</taxon>
        <taxon>Viridiplantae</taxon>
        <taxon>Streptophyta</taxon>
        <taxon>Embryophyta</taxon>
        <taxon>Tracheophyta</taxon>
        <taxon>Spermatophyta</taxon>
        <taxon>Magnoliopsida</taxon>
        <taxon>eudicotyledons</taxon>
        <taxon>Gunneridae</taxon>
        <taxon>Pentapetalae</taxon>
        <taxon>rosids</taxon>
        <taxon>malvids</taxon>
        <taxon>Brassicales</taxon>
        <taxon>Brassicaceae</taxon>
        <taxon>Brassiceae</taxon>
        <taxon>Brassica</taxon>
    </lineage>
</organism>
<gene>
    <name evidence="2" type="ORF">Bca52824_058046</name>
</gene>
<accession>A0A8X7UFB5</accession>
<dbReference type="AlphaFoldDB" id="A0A8X7UFB5"/>
<keyword evidence="3" id="KW-1185">Reference proteome</keyword>